<name>A0A699WS49_TANCI</name>
<accession>A0A699WS49</accession>
<proteinExistence type="predicted"/>
<protein>
    <submittedName>
        <fullName evidence="1">Uncharacterized protein</fullName>
    </submittedName>
</protein>
<dbReference type="EMBL" id="BKCJ011702636">
    <property type="protein sequence ID" value="GFD47581.1"/>
    <property type="molecule type" value="Genomic_DNA"/>
</dbReference>
<evidence type="ECO:0000313" key="1">
    <source>
        <dbReference type="EMBL" id="GFD47581.1"/>
    </source>
</evidence>
<reference evidence="1" key="1">
    <citation type="journal article" date="2019" name="Sci. Rep.">
        <title>Draft genome of Tanacetum cinerariifolium, the natural source of mosquito coil.</title>
        <authorList>
            <person name="Yamashiro T."/>
            <person name="Shiraishi A."/>
            <person name="Satake H."/>
            <person name="Nakayama K."/>
        </authorList>
    </citation>
    <scope>NUCLEOTIDE SEQUENCE</scope>
</reference>
<sequence>MRVHRTADVKQQQQLDGVTAFRPHLDVQQAGIACGVINRAVDVQLVGRPLTRELAQTPQSHFDVARAQFNPIIE</sequence>
<dbReference type="AlphaFoldDB" id="A0A699WS49"/>
<feature type="non-terminal residue" evidence="1">
    <location>
        <position position="74"/>
    </location>
</feature>
<comment type="caution">
    <text evidence="1">The sequence shown here is derived from an EMBL/GenBank/DDBJ whole genome shotgun (WGS) entry which is preliminary data.</text>
</comment>
<organism evidence="1">
    <name type="scientific">Tanacetum cinerariifolium</name>
    <name type="common">Dalmatian daisy</name>
    <name type="synonym">Chrysanthemum cinerariifolium</name>
    <dbReference type="NCBI Taxonomy" id="118510"/>
    <lineage>
        <taxon>Eukaryota</taxon>
        <taxon>Viridiplantae</taxon>
        <taxon>Streptophyta</taxon>
        <taxon>Embryophyta</taxon>
        <taxon>Tracheophyta</taxon>
        <taxon>Spermatophyta</taxon>
        <taxon>Magnoliopsida</taxon>
        <taxon>eudicotyledons</taxon>
        <taxon>Gunneridae</taxon>
        <taxon>Pentapetalae</taxon>
        <taxon>asterids</taxon>
        <taxon>campanulids</taxon>
        <taxon>Asterales</taxon>
        <taxon>Asteraceae</taxon>
        <taxon>Asteroideae</taxon>
        <taxon>Anthemideae</taxon>
        <taxon>Anthemidinae</taxon>
        <taxon>Tanacetum</taxon>
    </lineage>
</organism>
<gene>
    <name evidence="1" type="ORF">Tci_919550</name>
</gene>